<reference evidence="1" key="1">
    <citation type="submission" date="2023-07" db="EMBL/GenBank/DDBJ databases">
        <title>Chromosome-level Genome Assembly of Striped Snakehead (Channa striata).</title>
        <authorList>
            <person name="Liu H."/>
        </authorList>
    </citation>
    <scope>NUCLEOTIDE SEQUENCE</scope>
    <source>
        <strain evidence="1">Gz</strain>
        <tissue evidence="1">Muscle</tissue>
    </source>
</reference>
<protein>
    <submittedName>
        <fullName evidence="1">Uncharacterized protein</fullName>
    </submittedName>
</protein>
<dbReference type="EMBL" id="JAUPFM010000006">
    <property type="protein sequence ID" value="KAK2848783.1"/>
    <property type="molecule type" value="Genomic_DNA"/>
</dbReference>
<evidence type="ECO:0000313" key="2">
    <source>
        <dbReference type="Proteomes" id="UP001187415"/>
    </source>
</evidence>
<gene>
    <name evidence="1" type="ORF">Q5P01_008617</name>
</gene>
<dbReference type="AlphaFoldDB" id="A0AA88N732"/>
<name>A0AA88N732_CHASR</name>
<dbReference type="Proteomes" id="UP001187415">
    <property type="component" value="Unassembled WGS sequence"/>
</dbReference>
<sequence>MVQDPATASSVLDSFQDPWTHQACCGNHGKDPPETGMGHLCRGQISSTFDMFLAHGHSHIYPACAGKEKLHFELSEVAGPDFGHLCLSASLVRHSVFSFGMLS</sequence>
<proteinExistence type="predicted"/>
<evidence type="ECO:0000313" key="1">
    <source>
        <dbReference type="EMBL" id="KAK2848783.1"/>
    </source>
</evidence>
<organism evidence="1 2">
    <name type="scientific">Channa striata</name>
    <name type="common">Snakehead murrel</name>
    <name type="synonym">Ophicephalus striatus</name>
    <dbReference type="NCBI Taxonomy" id="64152"/>
    <lineage>
        <taxon>Eukaryota</taxon>
        <taxon>Metazoa</taxon>
        <taxon>Chordata</taxon>
        <taxon>Craniata</taxon>
        <taxon>Vertebrata</taxon>
        <taxon>Euteleostomi</taxon>
        <taxon>Actinopterygii</taxon>
        <taxon>Neopterygii</taxon>
        <taxon>Teleostei</taxon>
        <taxon>Neoteleostei</taxon>
        <taxon>Acanthomorphata</taxon>
        <taxon>Anabantaria</taxon>
        <taxon>Anabantiformes</taxon>
        <taxon>Channoidei</taxon>
        <taxon>Channidae</taxon>
        <taxon>Channa</taxon>
    </lineage>
</organism>
<accession>A0AA88N732</accession>
<comment type="caution">
    <text evidence="1">The sequence shown here is derived from an EMBL/GenBank/DDBJ whole genome shotgun (WGS) entry which is preliminary data.</text>
</comment>
<keyword evidence="2" id="KW-1185">Reference proteome</keyword>